<dbReference type="eggNOG" id="ENOG502SFZK">
    <property type="taxonomic scope" value="Eukaryota"/>
</dbReference>
<protein>
    <submittedName>
        <fullName evidence="2">Uncharacterized protein</fullName>
    </submittedName>
</protein>
<feature type="region of interest" description="Disordered" evidence="1">
    <location>
        <begin position="153"/>
        <end position="176"/>
    </location>
</feature>
<feature type="region of interest" description="Disordered" evidence="1">
    <location>
        <begin position="206"/>
        <end position="231"/>
    </location>
</feature>
<accession>A0A0D3JD44</accession>
<evidence type="ECO:0000256" key="1">
    <source>
        <dbReference type="SAM" id="MobiDB-lite"/>
    </source>
</evidence>
<dbReference type="AlphaFoldDB" id="A0A0D3JD44"/>
<evidence type="ECO:0000313" key="2">
    <source>
        <dbReference type="EnsemblProtists" id="EOD21429"/>
    </source>
</evidence>
<evidence type="ECO:0000313" key="3">
    <source>
        <dbReference type="Proteomes" id="UP000013827"/>
    </source>
</evidence>
<reference evidence="3" key="1">
    <citation type="journal article" date="2013" name="Nature">
        <title>Pan genome of the phytoplankton Emiliania underpins its global distribution.</title>
        <authorList>
            <person name="Read B.A."/>
            <person name="Kegel J."/>
            <person name="Klute M.J."/>
            <person name="Kuo A."/>
            <person name="Lefebvre S.C."/>
            <person name="Maumus F."/>
            <person name="Mayer C."/>
            <person name="Miller J."/>
            <person name="Monier A."/>
            <person name="Salamov A."/>
            <person name="Young J."/>
            <person name="Aguilar M."/>
            <person name="Claverie J.M."/>
            <person name="Frickenhaus S."/>
            <person name="Gonzalez K."/>
            <person name="Herman E.K."/>
            <person name="Lin Y.C."/>
            <person name="Napier J."/>
            <person name="Ogata H."/>
            <person name="Sarno A.F."/>
            <person name="Shmutz J."/>
            <person name="Schroeder D."/>
            <person name="de Vargas C."/>
            <person name="Verret F."/>
            <person name="von Dassow P."/>
            <person name="Valentin K."/>
            <person name="Van de Peer Y."/>
            <person name="Wheeler G."/>
            <person name="Dacks J.B."/>
            <person name="Delwiche C.F."/>
            <person name="Dyhrman S.T."/>
            <person name="Glockner G."/>
            <person name="John U."/>
            <person name="Richards T."/>
            <person name="Worden A.Z."/>
            <person name="Zhang X."/>
            <person name="Grigoriev I.V."/>
            <person name="Allen A.E."/>
            <person name="Bidle K."/>
            <person name="Borodovsky M."/>
            <person name="Bowler C."/>
            <person name="Brownlee C."/>
            <person name="Cock J.M."/>
            <person name="Elias M."/>
            <person name="Gladyshev V.N."/>
            <person name="Groth M."/>
            <person name="Guda C."/>
            <person name="Hadaegh A."/>
            <person name="Iglesias-Rodriguez M.D."/>
            <person name="Jenkins J."/>
            <person name="Jones B.M."/>
            <person name="Lawson T."/>
            <person name="Leese F."/>
            <person name="Lindquist E."/>
            <person name="Lobanov A."/>
            <person name="Lomsadze A."/>
            <person name="Malik S.B."/>
            <person name="Marsh M.E."/>
            <person name="Mackinder L."/>
            <person name="Mock T."/>
            <person name="Mueller-Roeber B."/>
            <person name="Pagarete A."/>
            <person name="Parker M."/>
            <person name="Probert I."/>
            <person name="Quesneville H."/>
            <person name="Raines C."/>
            <person name="Rensing S.A."/>
            <person name="Riano-Pachon D.M."/>
            <person name="Richier S."/>
            <person name="Rokitta S."/>
            <person name="Shiraiwa Y."/>
            <person name="Soanes D.M."/>
            <person name="van der Giezen M."/>
            <person name="Wahlund T.M."/>
            <person name="Williams B."/>
            <person name="Wilson W."/>
            <person name="Wolfe G."/>
            <person name="Wurch L.L."/>
        </authorList>
    </citation>
    <scope>NUCLEOTIDE SEQUENCE</scope>
</reference>
<dbReference type="HOGENOM" id="CLU_1010448_0_0_1"/>
<dbReference type="EnsemblProtists" id="EOD21429">
    <property type="protein sequence ID" value="EOD21429"/>
    <property type="gene ID" value="EMIHUDRAFT_444460"/>
</dbReference>
<keyword evidence="3" id="KW-1185">Reference proteome</keyword>
<dbReference type="Proteomes" id="UP000013827">
    <property type="component" value="Unassembled WGS sequence"/>
</dbReference>
<dbReference type="KEGG" id="ehx:EMIHUDRAFT_444460"/>
<dbReference type="GeneID" id="17266975"/>
<dbReference type="PaxDb" id="2903-EOD21429"/>
<reference evidence="2" key="2">
    <citation type="submission" date="2024-10" db="UniProtKB">
        <authorList>
            <consortium name="EnsemblProtists"/>
        </authorList>
    </citation>
    <scope>IDENTIFICATION</scope>
</reference>
<organism evidence="2 3">
    <name type="scientific">Emiliania huxleyi (strain CCMP1516)</name>
    <dbReference type="NCBI Taxonomy" id="280463"/>
    <lineage>
        <taxon>Eukaryota</taxon>
        <taxon>Haptista</taxon>
        <taxon>Haptophyta</taxon>
        <taxon>Prymnesiophyceae</taxon>
        <taxon>Isochrysidales</taxon>
        <taxon>Noelaerhabdaceae</taxon>
        <taxon>Emiliania</taxon>
    </lineage>
</organism>
<sequence>MLVPLGAQITLAEFVSGGTARRLDGACEWIEEWLRRSEADAACPSPASLAFRFASWLEARRVDGNSDWLSFLTGRALRNRRHFLSQLYALRRSASDGQAYVAQLFAITSRLRQPCLRLRILQQVLGLDERFSRDIVHGVICLACDVVESMATRAPSREPRPHSPPGEVEPPGAGGAARVSARKATIGLLLSLDDFDEATRLEADALFFPGPGSPRPRPSDPVGESERRSRGWLGSCPRRHGYLALVTILRAPHDMDTACAHDLTTAVGLLHGMWLY</sequence>
<name>A0A0D3JD44_EMIH1</name>
<proteinExistence type="predicted"/>
<dbReference type="RefSeq" id="XP_005773858.1">
    <property type="nucleotide sequence ID" value="XM_005773801.1"/>
</dbReference>